<dbReference type="AlphaFoldDB" id="A0A9D1I4T6"/>
<reference evidence="2" key="2">
    <citation type="journal article" date="2021" name="PeerJ">
        <title>Extensive microbial diversity within the chicken gut microbiome revealed by metagenomics and culture.</title>
        <authorList>
            <person name="Gilroy R."/>
            <person name="Ravi A."/>
            <person name="Getino M."/>
            <person name="Pursley I."/>
            <person name="Horton D.L."/>
            <person name="Alikhan N.F."/>
            <person name="Baker D."/>
            <person name="Gharbi K."/>
            <person name="Hall N."/>
            <person name="Watson M."/>
            <person name="Adriaenssens E.M."/>
            <person name="Foster-Nyarko E."/>
            <person name="Jarju S."/>
            <person name="Secka A."/>
            <person name="Antonio M."/>
            <person name="Oren A."/>
            <person name="Chaudhuri R.R."/>
            <person name="La Ragione R."/>
            <person name="Hildebrand F."/>
            <person name="Pallen M.J."/>
        </authorList>
    </citation>
    <scope>NUCLEOTIDE SEQUENCE</scope>
    <source>
        <strain evidence="2">11300</strain>
    </source>
</reference>
<protein>
    <submittedName>
        <fullName evidence="2">MBL fold metallo-hydrolase</fullName>
    </submittedName>
</protein>
<sequence>MKITFLSDNITENPKCLAEWGLSVYIETGEKKVLFDLGASSMFVRNAKKLRMDLSEADLAVISHGHYDHTGGMEAFAEINGKAPVYIHRSALQEFYGTDDNGNMDDYNCGILWSRELRERISDRLIFTDHVTKIDDDIALIGDITPLGGFPMTEKFYIPEDENKNSFRLDPMDHEQVLVIKETGALHVFSGCAHTGIMAILHRVREEYPGMPIRSVTAGMHLYSLPEHKKREVVEAMAEMKIGYVLPVHCTGMEAIMMFREKMGEGCIIAKAGETYEF</sequence>
<dbReference type="InterPro" id="IPR036866">
    <property type="entry name" value="RibonucZ/Hydroxyglut_hydro"/>
</dbReference>
<dbReference type="InterPro" id="IPR052926">
    <property type="entry name" value="Metallo-beta-lactamase_dom"/>
</dbReference>
<dbReference type="Gene3D" id="3.60.15.10">
    <property type="entry name" value="Ribonuclease Z/Hydroxyacylglutathione hydrolase-like"/>
    <property type="match status" value="1"/>
</dbReference>
<proteinExistence type="predicted"/>
<dbReference type="InterPro" id="IPR001279">
    <property type="entry name" value="Metallo-B-lactamas"/>
</dbReference>
<dbReference type="CDD" id="cd07713">
    <property type="entry name" value="DHPS-like_MBL-fold"/>
    <property type="match status" value="1"/>
</dbReference>
<dbReference type="InterPro" id="IPR041712">
    <property type="entry name" value="DHPS-like_MBL-fold"/>
</dbReference>
<evidence type="ECO:0000313" key="3">
    <source>
        <dbReference type="Proteomes" id="UP000824091"/>
    </source>
</evidence>
<organism evidence="2 3">
    <name type="scientific">Candidatus Fimisoma avicola</name>
    <dbReference type="NCBI Taxonomy" id="2840826"/>
    <lineage>
        <taxon>Bacteria</taxon>
        <taxon>Bacillati</taxon>
        <taxon>Bacillota</taxon>
        <taxon>Clostridia</taxon>
        <taxon>Eubacteriales</taxon>
        <taxon>Candidatus Fimisoma</taxon>
    </lineage>
</organism>
<dbReference type="PANTHER" id="PTHR13754:SF13">
    <property type="entry name" value="METALLO-BETA-LACTAMASE SUPERFAMILY PROTEIN (AFU_ORTHOLOGUE AFUA_3G07630)"/>
    <property type="match status" value="1"/>
</dbReference>
<dbReference type="SMART" id="SM00849">
    <property type="entry name" value="Lactamase_B"/>
    <property type="match status" value="1"/>
</dbReference>
<accession>A0A9D1I4T6</accession>
<dbReference type="EMBL" id="DVMO01000092">
    <property type="protein sequence ID" value="HIU27989.1"/>
    <property type="molecule type" value="Genomic_DNA"/>
</dbReference>
<dbReference type="Proteomes" id="UP000824091">
    <property type="component" value="Unassembled WGS sequence"/>
</dbReference>
<comment type="caution">
    <text evidence="2">The sequence shown here is derived from an EMBL/GenBank/DDBJ whole genome shotgun (WGS) entry which is preliminary data.</text>
</comment>
<name>A0A9D1I4T6_9FIRM</name>
<dbReference type="Pfam" id="PF00753">
    <property type="entry name" value="Lactamase_B"/>
    <property type="match status" value="1"/>
</dbReference>
<dbReference type="SUPFAM" id="SSF56281">
    <property type="entry name" value="Metallo-hydrolase/oxidoreductase"/>
    <property type="match status" value="1"/>
</dbReference>
<dbReference type="PANTHER" id="PTHR13754">
    <property type="entry name" value="METALLO-BETA-LACTAMASE SUPERFAMILY PROTEIN"/>
    <property type="match status" value="1"/>
</dbReference>
<feature type="domain" description="Metallo-beta-lactamase" evidence="1">
    <location>
        <begin position="20"/>
        <end position="249"/>
    </location>
</feature>
<dbReference type="GO" id="GO:0016740">
    <property type="term" value="F:transferase activity"/>
    <property type="evidence" value="ECO:0007669"/>
    <property type="project" value="TreeGrafter"/>
</dbReference>
<evidence type="ECO:0000259" key="1">
    <source>
        <dbReference type="SMART" id="SM00849"/>
    </source>
</evidence>
<evidence type="ECO:0000313" key="2">
    <source>
        <dbReference type="EMBL" id="HIU27989.1"/>
    </source>
</evidence>
<gene>
    <name evidence="2" type="ORF">IAD16_06400</name>
</gene>
<reference evidence="2" key="1">
    <citation type="submission" date="2020-10" db="EMBL/GenBank/DDBJ databases">
        <authorList>
            <person name="Gilroy R."/>
        </authorList>
    </citation>
    <scope>NUCLEOTIDE SEQUENCE</scope>
    <source>
        <strain evidence="2">11300</strain>
    </source>
</reference>